<sequence>GMRPREKNSGEKIFEYMELVNKVFRVNFSVNVFRPELIDVLKRIELLFMKKEGELRLEYIKEIFEIYYELRKLDVPNLHDNINSEIIDKNRTISLFSFLSGGQNAKRKKEDLFNPILLHKFKEEEKALQYQLNKQFDKNTFEKILQLKTIRKSIEQKKGGKIVISGSLKDNISYKQSKEQKRFLHGNLLLAI</sequence>
<name>X1F1T9_9ZZZZ</name>
<organism evidence="1">
    <name type="scientific">marine sediment metagenome</name>
    <dbReference type="NCBI Taxonomy" id="412755"/>
    <lineage>
        <taxon>unclassified sequences</taxon>
        <taxon>metagenomes</taxon>
        <taxon>ecological metagenomes</taxon>
    </lineage>
</organism>
<dbReference type="AlphaFoldDB" id="X1F1T9"/>
<feature type="non-terminal residue" evidence="1">
    <location>
        <position position="1"/>
    </location>
</feature>
<gene>
    <name evidence="1" type="ORF">S03H2_05503</name>
</gene>
<reference evidence="1" key="1">
    <citation type="journal article" date="2014" name="Front. Microbiol.">
        <title>High frequency of phylogenetically diverse reductive dehalogenase-homologous genes in deep subseafloor sedimentary metagenomes.</title>
        <authorList>
            <person name="Kawai M."/>
            <person name="Futagami T."/>
            <person name="Toyoda A."/>
            <person name="Takaki Y."/>
            <person name="Nishi S."/>
            <person name="Hori S."/>
            <person name="Arai W."/>
            <person name="Tsubouchi T."/>
            <person name="Morono Y."/>
            <person name="Uchiyama I."/>
            <person name="Ito T."/>
            <person name="Fujiyama A."/>
            <person name="Inagaki F."/>
            <person name="Takami H."/>
        </authorList>
    </citation>
    <scope>NUCLEOTIDE SEQUENCE</scope>
    <source>
        <strain evidence="1">Expedition CK06-06</strain>
    </source>
</reference>
<comment type="caution">
    <text evidence="1">The sequence shown here is derived from an EMBL/GenBank/DDBJ whole genome shotgun (WGS) entry which is preliminary data.</text>
</comment>
<proteinExistence type="predicted"/>
<accession>X1F1T9</accession>
<evidence type="ECO:0000313" key="1">
    <source>
        <dbReference type="EMBL" id="GAH26510.1"/>
    </source>
</evidence>
<dbReference type="EMBL" id="BARU01002305">
    <property type="protein sequence ID" value="GAH26510.1"/>
    <property type="molecule type" value="Genomic_DNA"/>
</dbReference>
<protein>
    <submittedName>
        <fullName evidence="1">Uncharacterized protein</fullName>
    </submittedName>
</protein>